<proteinExistence type="predicted"/>
<dbReference type="VEuPathDB" id="CryptoDB:Vbra_10198"/>
<sequence>MQQHQFRVQNLVHHSISSTDVDEEALEIPPISAVDCQRKIYATFGDSARYDGKIRYAIRVGYLPVLPAGLAIPSGIHRLSALFDEDEDEMEHVADWWYLPVAMEGNYTAWKAFVDVFVDNYLYKEPKKEGDHWLRLRHFGGELRAHPC</sequence>
<dbReference type="PhylomeDB" id="A0A0G4GPV4"/>
<dbReference type="AlphaFoldDB" id="A0A0G4GPV4"/>
<dbReference type="InParanoid" id="A0A0G4GPV4"/>
<gene>
    <name evidence="1" type="ORF">Vbra_10198</name>
</gene>
<protein>
    <submittedName>
        <fullName evidence="1">Uncharacterized protein</fullName>
    </submittedName>
</protein>
<evidence type="ECO:0000313" key="1">
    <source>
        <dbReference type="EMBL" id="CEM32394.1"/>
    </source>
</evidence>
<dbReference type="EMBL" id="CDMY01000749">
    <property type="protein sequence ID" value="CEM32394.1"/>
    <property type="molecule type" value="Genomic_DNA"/>
</dbReference>
<name>A0A0G4GPV4_VITBC</name>
<evidence type="ECO:0000313" key="2">
    <source>
        <dbReference type="Proteomes" id="UP000041254"/>
    </source>
</evidence>
<accession>A0A0G4GPV4</accession>
<organism evidence="1 2">
    <name type="scientific">Vitrella brassicaformis (strain CCMP3155)</name>
    <dbReference type="NCBI Taxonomy" id="1169540"/>
    <lineage>
        <taxon>Eukaryota</taxon>
        <taxon>Sar</taxon>
        <taxon>Alveolata</taxon>
        <taxon>Colpodellida</taxon>
        <taxon>Vitrellaceae</taxon>
        <taxon>Vitrella</taxon>
    </lineage>
</organism>
<dbReference type="Proteomes" id="UP000041254">
    <property type="component" value="Unassembled WGS sequence"/>
</dbReference>
<reference evidence="1 2" key="1">
    <citation type="submission" date="2014-11" db="EMBL/GenBank/DDBJ databases">
        <authorList>
            <person name="Zhu J."/>
            <person name="Qi W."/>
            <person name="Song R."/>
        </authorList>
    </citation>
    <scope>NUCLEOTIDE SEQUENCE [LARGE SCALE GENOMIC DNA]</scope>
</reference>
<keyword evidence="2" id="KW-1185">Reference proteome</keyword>